<dbReference type="EMBL" id="JBBPBM010000028">
    <property type="protein sequence ID" value="KAK8537924.1"/>
    <property type="molecule type" value="Genomic_DNA"/>
</dbReference>
<feature type="region of interest" description="Disordered" evidence="1">
    <location>
        <begin position="1"/>
        <end position="103"/>
    </location>
</feature>
<accession>A0ABR2DHT8</accession>
<dbReference type="Proteomes" id="UP001472677">
    <property type="component" value="Unassembled WGS sequence"/>
</dbReference>
<evidence type="ECO:0000256" key="1">
    <source>
        <dbReference type="SAM" id="MobiDB-lite"/>
    </source>
</evidence>
<comment type="caution">
    <text evidence="2">The sequence shown here is derived from an EMBL/GenBank/DDBJ whole genome shotgun (WGS) entry which is preliminary data.</text>
</comment>
<evidence type="ECO:0000313" key="3">
    <source>
        <dbReference type="Proteomes" id="UP001472677"/>
    </source>
</evidence>
<organism evidence="2 3">
    <name type="scientific">Hibiscus sabdariffa</name>
    <name type="common">roselle</name>
    <dbReference type="NCBI Taxonomy" id="183260"/>
    <lineage>
        <taxon>Eukaryota</taxon>
        <taxon>Viridiplantae</taxon>
        <taxon>Streptophyta</taxon>
        <taxon>Embryophyta</taxon>
        <taxon>Tracheophyta</taxon>
        <taxon>Spermatophyta</taxon>
        <taxon>Magnoliopsida</taxon>
        <taxon>eudicotyledons</taxon>
        <taxon>Gunneridae</taxon>
        <taxon>Pentapetalae</taxon>
        <taxon>rosids</taxon>
        <taxon>malvids</taxon>
        <taxon>Malvales</taxon>
        <taxon>Malvaceae</taxon>
        <taxon>Malvoideae</taxon>
        <taxon>Hibiscus</taxon>
    </lineage>
</organism>
<keyword evidence="3" id="KW-1185">Reference proteome</keyword>
<reference evidence="2 3" key="1">
    <citation type="journal article" date="2024" name="G3 (Bethesda)">
        <title>Genome assembly of Hibiscus sabdariffa L. provides insights into metabolisms of medicinal natural products.</title>
        <authorList>
            <person name="Kim T."/>
        </authorList>
    </citation>
    <scope>NUCLEOTIDE SEQUENCE [LARGE SCALE GENOMIC DNA]</scope>
    <source>
        <strain evidence="2">TK-2024</strain>
        <tissue evidence="2">Old leaves</tissue>
    </source>
</reference>
<feature type="compositionally biased region" description="Polar residues" evidence="1">
    <location>
        <begin position="35"/>
        <end position="57"/>
    </location>
</feature>
<evidence type="ECO:0000313" key="2">
    <source>
        <dbReference type="EMBL" id="KAK8537924.1"/>
    </source>
</evidence>
<proteinExistence type="predicted"/>
<gene>
    <name evidence="2" type="ORF">V6N12_044065</name>
</gene>
<name>A0ABR2DHT8_9ROSI</name>
<sequence>MPQPRDALPDDGCVGTDTHFVDGMHHASSGVDYRSPSSSPIMQTTRLTDGSGTTETRVPSHVIDEGSVLLPPDMPSQVSSELLGINEGQPSGGQPSLEDTEPDDVLMNVNEHPMITRSKAVLLSWRKVVEPC</sequence>
<protein>
    <submittedName>
        <fullName evidence="2">Uncharacterized protein</fullName>
    </submittedName>
</protein>